<accession>A0ABP0IIR5</accession>
<keyword evidence="4" id="KW-1185">Reference proteome</keyword>
<evidence type="ECO:0000259" key="2">
    <source>
        <dbReference type="PROSITE" id="PS50067"/>
    </source>
</evidence>
<organism evidence="3 4">
    <name type="scientific">Durusdinium trenchii</name>
    <dbReference type="NCBI Taxonomy" id="1381693"/>
    <lineage>
        <taxon>Eukaryota</taxon>
        <taxon>Sar</taxon>
        <taxon>Alveolata</taxon>
        <taxon>Dinophyceae</taxon>
        <taxon>Suessiales</taxon>
        <taxon>Symbiodiniaceae</taxon>
        <taxon>Durusdinium</taxon>
    </lineage>
</organism>
<keyword evidence="1" id="KW-0547">Nucleotide-binding</keyword>
<comment type="caution">
    <text evidence="3">The sequence shown here is derived from an EMBL/GenBank/DDBJ whole genome shotgun (WGS) entry which is preliminary data.</text>
</comment>
<dbReference type="Gene3D" id="3.40.850.10">
    <property type="entry name" value="Kinesin motor domain"/>
    <property type="match status" value="1"/>
</dbReference>
<evidence type="ECO:0000256" key="1">
    <source>
        <dbReference type="PROSITE-ProRule" id="PRU00283"/>
    </source>
</evidence>
<reference evidence="3 4" key="1">
    <citation type="submission" date="2024-02" db="EMBL/GenBank/DDBJ databases">
        <authorList>
            <person name="Chen Y."/>
            <person name="Shah S."/>
            <person name="Dougan E. K."/>
            <person name="Thang M."/>
            <person name="Chan C."/>
        </authorList>
    </citation>
    <scope>NUCLEOTIDE SEQUENCE [LARGE SCALE GENOMIC DNA]</scope>
</reference>
<dbReference type="SMART" id="SM00129">
    <property type="entry name" value="KISc"/>
    <property type="match status" value="1"/>
</dbReference>
<keyword evidence="1" id="KW-0505">Motor protein</keyword>
<evidence type="ECO:0000313" key="4">
    <source>
        <dbReference type="Proteomes" id="UP001642464"/>
    </source>
</evidence>
<gene>
    <name evidence="3" type="ORF">SCF082_LOCUS7367</name>
</gene>
<dbReference type="PANTHER" id="PTHR24115:SF545">
    <property type="entry name" value="KINESIN-LIKE PROTEIN KIP2"/>
    <property type="match status" value="1"/>
</dbReference>
<comment type="similarity">
    <text evidence="1">Belongs to the TRAFAC class myosin-kinesin ATPase superfamily. Kinesin family.</text>
</comment>
<feature type="binding site" evidence="1">
    <location>
        <begin position="550"/>
        <end position="557"/>
    </location>
    <ligand>
        <name>ATP</name>
        <dbReference type="ChEBI" id="CHEBI:30616"/>
    </ligand>
</feature>
<protein>
    <submittedName>
        <fullName evidence="3">Kinesin heavy chain</fullName>
    </submittedName>
</protein>
<keyword evidence="1" id="KW-0067">ATP-binding</keyword>
<dbReference type="Proteomes" id="UP001642464">
    <property type="component" value="Unassembled WGS sequence"/>
</dbReference>
<proteinExistence type="inferred from homology"/>
<evidence type="ECO:0000313" key="3">
    <source>
        <dbReference type="EMBL" id="CAK9002494.1"/>
    </source>
</evidence>
<dbReference type="InterPro" id="IPR027640">
    <property type="entry name" value="Kinesin-like_fam"/>
</dbReference>
<dbReference type="PROSITE" id="PS50067">
    <property type="entry name" value="KINESIN_MOTOR_2"/>
    <property type="match status" value="1"/>
</dbReference>
<dbReference type="Pfam" id="PF00225">
    <property type="entry name" value="Kinesin"/>
    <property type="match status" value="2"/>
</dbReference>
<dbReference type="PRINTS" id="PR00380">
    <property type="entry name" value="KINESINHEAVY"/>
</dbReference>
<dbReference type="InterPro" id="IPR027417">
    <property type="entry name" value="P-loop_NTPase"/>
</dbReference>
<name>A0ABP0IIR5_9DINO</name>
<dbReference type="EMBL" id="CAXAMM010004114">
    <property type="protein sequence ID" value="CAK9002494.1"/>
    <property type="molecule type" value="Genomic_DNA"/>
</dbReference>
<dbReference type="SUPFAM" id="SSF52540">
    <property type="entry name" value="P-loop containing nucleoside triphosphate hydrolases"/>
    <property type="match status" value="1"/>
</dbReference>
<dbReference type="InterPro" id="IPR001752">
    <property type="entry name" value="Kinesin_motor_dom"/>
</dbReference>
<sequence length="947" mass="105855">MVETVPYEDAAAEERPAWRYLTESSVGRAYENTEKFNPLGLVKYFGKFKGQYLALEAATVVKAADETSENEDGKPMANTAMVIVMFAMIGVLFSSQLVKDVIHLIVNKIYRIFHPADETECGYVDEPRVETRHGEIVNAARHGDPEYDTTPLSDEMDVGDEGPEIIECGPMTKERWMRLYEEVRAEAGQQKWRWTNEILWMEAVSLQTRGHVLTHILPEKRLEEFLNSRFNLIVETHVEVREMEKEAEAREAQSDGAQIDVAKSNLQILWPQGLIQDAAERSWLIYEIFSFVPWMRSLNLLSTSKSVHQLFKPEDPSAEFWRWLCRCLCTQSRLYLPGNKDMQVLCGGDYRSLLQELCTTRHHFQGHADGVGSKTLHFSVSTFCRVRPARKNDSDSNGTLSISTPVQLPLNQRVVLLQQKDPSLSRAAAMKMLINKECGAGQPLAEIPVDNMINKTENNAEPEIYLKRADLAYKPDDLPSAPGFTASILNVVSGKSGSVLTVSPGIGIRNWGFQSVFDHTASQCDVHDQCGLRLAVGLMNGKSGALIVYGQTGSGKTHTMFGGAACSDGLVSTITDDVLLAIERRREAGFEVHLGASYVEVFGNDITNLLGGALGVNRGQSQRMGHKFVLEGHCEEAVSDQATFQELLAKGNERKRQAMTEMNERSTRAHTLVILRLRQRAPGQEEFVESQLFLADLGGSEKVSKSKANENVCAPGGVNVGDEEVSRVTWQEYYRCRERITETNHINKGLLTLKRCVQALNERQRCVEQGLAVPRVPFNDSKLTMLLQPALTGESCTSVVVCCAPENQHAEETVQSLRFGEMCGAVEHEKGGAAKDAGAVVRDAIQRIDAEIKELESEILKKERWEWRQTKRVHVVDQMDGEMVVCNKEEEMELGGRGTVEIRADDGRSQKHTAEHNVWGQVLVGAEEENARRDELIKMRMKLLGDN</sequence>
<dbReference type="PANTHER" id="PTHR24115">
    <property type="entry name" value="KINESIN-RELATED"/>
    <property type="match status" value="1"/>
</dbReference>
<dbReference type="InterPro" id="IPR036961">
    <property type="entry name" value="Kinesin_motor_dom_sf"/>
</dbReference>
<feature type="domain" description="Kinesin motor" evidence="2">
    <location>
        <begin position="379"/>
        <end position="826"/>
    </location>
</feature>